<reference evidence="2" key="1">
    <citation type="submission" date="2019-07" db="EMBL/GenBank/DDBJ databases">
        <authorList>
            <person name="Dittberner H."/>
        </authorList>
    </citation>
    <scope>NUCLEOTIDE SEQUENCE [LARGE SCALE GENOMIC DNA]</scope>
</reference>
<dbReference type="InterPro" id="IPR054722">
    <property type="entry name" value="PolX-like_BBD"/>
</dbReference>
<sequence>MAQGTGNVRFLTRENKTVTIKNVLFVPEALTNALSVDQMTRDGYAVKMGPNKGSGN</sequence>
<keyword evidence="3" id="KW-1185">Reference proteome</keyword>
<evidence type="ECO:0000313" key="2">
    <source>
        <dbReference type="EMBL" id="VVA98929.1"/>
    </source>
</evidence>
<organism evidence="2 3">
    <name type="scientific">Arabis nemorensis</name>
    <dbReference type="NCBI Taxonomy" id="586526"/>
    <lineage>
        <taxon>Eukaryota</taxon>
        <taxon>Viridiplantae</taxon>
        <taxon>Streptophyta</taxon>
        <taxon>Embryophyta</taxon>
        <taxon>Tracheophyta</taxon>
        <taxon>Spermatophyta</taxon>
        <taxon>Magnoliopsida</taxon>
        <taxon>eudicotyledons</taxon>
        <taxon>Gunneridae</taxon>
        <taxon>Pentapetalae</taxon>
        <taxon>rosids</taxon>
        <taxon>malvids</taxon>
        <taxon>Brassicales</taxon>
        <taxon>Brassicaceae</taxon>
        <taxon>Arabideae</taxon>
        <taxon>Arabis</taxon>
    </lineage>
</organism>
<comment type="caution">
    <text evidence="2">The sequence shown here is derived from an EMBL/GenBank/DDBJ whole genome shotgun (WGS) entry which is preliminary data.</text>
</comment>
<name>A0A565BBC1_9BRAS</name>
<protein>
    <recommendedName>
        <fullName evidence="1">Retrovirus-related Pol polyprotein from transposon TNT 1-94-like beta-barrel domain-containing protein</fullName>
    </recommendedName>
</protein>
<evidence type="ECO:0000259" key="1">
    <source>
        <dbReference type="Pfam" id="PF22936"/>
    </source>
</evidence>
<dbReference type="Pfam" id="PF22936">
    <property type="entry name" value="Pol_BBD"/>
    <property type="match status" value="1"/>
</dbReference>
<gene>
    <name evidence="2" type="ORF">ANE_LOCUS9374</name>
</gene>
<dbReference type="AlphaFoldDB" id="A0A565BBC1"/>
<evidence type="ECO:0000313" key="3">
    <source>
        <dbReference type="Proteomes" id="UP000489600"/>
    </source>
</evidence>
<accession>A0A565BBC1</accession>
<feature type="domain" description="Retrovirus-related Pol polyprotein from transposon TNT 1-94-like beta-barrel" evidence="1">
    <location>
        <begin position="2"/>
        <end position="44"/>
    </location>
</feature>
<dbReference type="EMBL" id="CABITT030000003">
    <property type="protein sequence ID" value="VVA98929.1"/>
    <property type="molecule type" value="Genomic_DNA"/>
</dbReference>
<proteinExistence type="predicted"/>
<dbReference type="Proteomes" id="UP000489600">
    <property type="component" value="Unassembled WGS sequence"/>
</dbReference>
<dbReference type="OrthoDB" id="8014242at2759"/>